<feature type="transmembrane region" description="Helical" evidence="1">
    <location>
        <begin position="88"/>
        <end position="105"/>
    </location>
</feature>
<organism evidence="2">
    <name type="scientific">Gulosibacter sediminis</name>
    <dbReference type="NCBI Taxonomy" id="1729695"/>
    <lineage>
        <taxon>Bacteria</taxon>
        <taxon>Bacillati</taxon>
        <taxon>Actinomycetota</taxon>
        <taxon>Actinomycetes</taxon>
        <taxon>Micrococcales</taxon>
        <taxon>Microbacteriaceae</taxon>
        <taxon>Gulosibacter</taxon>
    </lineage>
</organism>
<feature type="transmembrane region" description="Helical" evidence="1">
    <location>
        <begin position="111"/>
        <end position="129"/>
    </location>
</feature>
<keyword evidence="1" id="KW-0472">Membrane</keyword>
<evidence type="ECO:0000256" key="1">
    <source>
        <dbReference type="SAM" id="Phobius"/>
    </source>
</evidence>
<keyword evidence="1" id="KW-0812">Transmembrane</keyword>
<sequence length="225" mass="23083">MKTVTRDGLVLSCALAFAAGYIDAVGFVATGGMFVSFMSGNSTQAGVEFFHNGAAQALLGIGLVVGFLVGVTLAGMFASRIDDHRRDVVGTAALAVAIVAGLELIGWSSPWWYLLVAAAMGSLNTLYLADGRARVAITYATGTLVSLGLGLAALFTGGSKVAWRRPLLLWGSLAIGAVAGAGLQTVHHALSLCVGAAMLFAIATALAARRFQGPVPRWLRGTDAS</sequence>
<feature type="transmembrane region" description="Helical" evidence="1">
    <location>
        <begin position="190"/>
        <end position="208"/>
    </location>
</feature>
<feature type="transmembrane region" description="Helical" evidence="1">
    <location>
        <begin position="167"/>
        <end position="183"/>
    </location>
</feature>
<name>A0ABY4N009_9MICO</name>
<dbReference type="PANTHER" id="PTHR37314:SF4">
    <property type="entry name" value="UPF0700 TRANSMEMBRANE PROTEIN YOAK"/>
    <property type="match status" value="1"/>
</dbReference>
<protein>
    <submittedName>
        <fullName evidence="2">YoaK family protein</fullName>
    </submittedName>
</protein>
<proteinExistence type="predicted"/>
<dbReference type="Pfam" id="PF06912">
    <property type="entry name" value="DUF1275"/>
    <property type="match status" value="1"/>
</dbReference>
<keyword evidence="1" id="KW-1133">Transmembrane helix</keyword>
<feature type="transmembrane region" description="Helical" evidence="1">
    <location>
        <begin position="57"/>
        <end position="76"/>
    </location>
</feature>
<feature type="transmembrane region" description="Helical" evidence="1">
    <location>
        <begin position="136"/>
        <end position="155"/>
    </location>
</feature>
<evidence type="ECO:0000313" key="2">
    <source>
        <dbReference type="EMBL" id="UQN14966.1"/>
    </source>
</evidence>
<reference evidence="2" key="1">
    <citation type="submission" date="2022-05" db="EMBL/GenBank/DDBJ databases">
        <title>Complete genome sequence of toluene-degrading Gulosibacter sediminis strain ACHW.36C.</title>
        <authorList>
            <person name="Wai A.C."/>
            <person name="Lai G.K."/>
            <person name="Griffin S.D."/>
            <person name="Leung F.C."/>
        </authorList>
    </citation>
    <scope>NUCLEOTIDE SEQUENCE [LARGE SCALE GENOMIC DNA]</scope>
    <source>
        <strain evidence="2">ACHW.36C</strain>
    </source>
</reference>
<dbReference type="PANTHER" id="PTHR37314">
    <property type="entry name" value="SLR0142 PROTEIN"/>
    <property type="match status" value="1"/>
</dbReference>
<gene>
    <name evidence="2" type="ORF">M3M28_00410</name>
</gene>
<accession>A0ABY4N009</accession>
<dbReference type="InterPro" id="IPR010699">
    <property type="entry name" value="DUF1275"/>
</dbReference>
<dbReference type="EMBL" id="CP097160">
    <property type="protein sequence ID" value="UQN14966.1"/>
    <property type="molecule type" value="Genomic_DNA"/>
</dbReference>